<dbReference type="AlphaFoldDB" id="R2QLP7"/>
<accession>R2QLP7</accession>
<dbReference type="RefSeq" id="WP_010755210.1">
    <property type="nucleotide sequence ID" value="NZ_ASWD01000002.1"/>
</dbReference>
<evidence type="ECO:0000313" key="2">
    <source>
        <dbReference type="Proteomes" id="UP000013782"/>
    </source>
</evidence>
<comment type="caution">
    <text evidence="1">The sequence shown here is derived from an EMBL/GenBank/DDBJ whole genome shotgun (WGS) entry which is preliminary data.</text>
</comment>
<dbReference type="OrthoDB" id="2199568at2"/>
<name>R2QLP7_9ENTE</name>
<dbReference type="PATRIC" id="fig|1158607.3.peg.145"/>
<dbReference type="Proteomes" id="UP000013782">
    <property type="component" value="Unassembled WGS sequence"/>
</dbReference>
<reference evidence="1 2" key="1">
    <citation type="submission" date="2013-02" db="EMBL/GenBank/DDBJ databases">
        <title>The Genome Sequence of Enterococcus pallens BAA-351.</title>
        <authorList>
            <consortium name="The Broad Institute Genome Sequencing Platform"/>
            <consortium name="The Broad Institute Genome Sequencing Center for Infectious Disease"/>
            <person name="Earl A.M."/>
            <person name="Gilmore M.S."/>
            <person name="Lebreton F."/>
            <person name="Walker B."/>
            <person name="Young S.K."/>
            <person name="Zeng Q."/>
            <person name="Gargeya S."/>
            <person name="Fitzgerald M."/>
            <person name="Haas B."/>
            <person name="Abouelleil A."/>
            <person name="Alvarado L."/>
            <person name="Arachchi H.M."/>
            <person name="Berlin A.M."/>
            <person name="Chapman S.B."/>
            <person name="Dewar J."/>
            <person name="Goldberg J."/>
            <person name="Griggs A."/>
            <person name="Gujja S."/>
            <person name="Hansen M."/>
            <person name="Howarth C."/>
            <person name="Imamovic A."/>
            <person name="Larimer J."/>
            <person name="McCowan C."/>
            <person name="Murphy C."/>
            <person name="Neiman D."/>
            <person name="Pearson M."/>
            <person name="Priest M."/>
            <person name="Roberts A."/>
            <person name="Saif S."/>
            <person name="Shea T."/>
            <person name="Sisk P."/>
            <person name="Sykes S."/>
            <person name="Wortman J."/>
            <person name="Nusbaum C."/>
            <person name="Birren B."/>
        </authorList>
    </citation>
    <scope>NUCLEOTIDE SEQUENCE [LARGE SCALE GENOMIC DNA]</scope>
    <source>
        <strain evidence="1 2">ATCC BAA-351</strain>
    </source>
</reference>
<evidence type="ECO:0000313" key="1">
    <source>
        <dbReference type="EMBL" id="EOH97477.1"/>
    </source>
</evidence>
<organism evidence="1 2">
    <name type="scientific">Enterococcus pallens ATCC BAA-351</name>
    <dbReference type="NCBI Taxonomy" id="1158607"/>
    <lineage>
        <taxon>Bacteria</taxon>
        <taxon>Bacillati</taxon>
        <taxon>Bacillota</taxon>
        <taxon>Bacilli</taxon>
        <taxon>Lactobacillales</taxon>
        <taxon>Enterococcaceae</taxon>
        <taxon>Enterococcus</taxon>
    </lineage>
</organism>
<dbReference type="EMBL" id="AJAQ01000001">
    <property type="protein sequence ID" value="EOH97477.1"/>
    <property type="molecule type" value="Genomic_DNA"/>
</dbReference>
<protein>
    <submittedName>
        <fullName evidence="1">Uncharacterized protein</fullName>
    </submittedName>
</protein>
<sequence>MAKEIKVVESLRALGVEPLENSCIVVKYAAPNLSEKVARFLIKEAPSYILQLCEKDLVLAPLSWTGKVKDQEPLKIPISTVKSVQIEESGFDYRISLGLEDGKIDLVTQQKELALFRNSGALSVENFWGTKSWHVNNLDGTLKKIAALAE</sequence>
<proteinExistence type="predicted"/>
<dbReference type="eggNOG" id="ENOG5032UKI">
    <property type="taxonomic scope" value="Bacteria"/>
</dbReference>
<dbReference type="HOGENOM" id="CLU_1691770_0_0_9"/>
<dbReference type="STRING" id="160454.RV10_GL004428"/>
<keyword evidence="2" id="KW-1185">Reference proteome</keyword>
<gene>
    <name evidence="1" type="ORF">UAU_00145</name>
</gene>